<name>A0A561ECJ6_9MICO</name>
<gene>
    <name evidence="1" type="ORF">BKA23_2164</name>
</gene>
<dbReference type="EMBL" id="VIVQ01000001">
    <property type="protein sequence ID" value="TWE13335.1"/>
    <property type="molecule type" value="Genomic_DNA"/>
</dbReference>
<proteinExistence type="predicted"/>
<reference evidence="1 2" key="1">
    <citation type="submission" date="2019-06" db="EMBL/GenBank/DDBJ databases">
        <title>Sequencing the genomes of 1000 actinobacteria strains.</title>
        <authorList>
            <person name="Klenk H.-P."/>
        </authorList>
    </citation>
    <scope>NUCLEOTIDE SEQUENCE [LARGE SCALE GENOMIC DNA]</scope>
    <source>
        <strain evidence="1 2">DSM 19560</strain>
    </source>
</reference>
<evidence type="ECO:0000313" key="2">
    <source>
        <dbReference type="Proteomes" id="UP000318297"/>
    </source>
</evidence>
<dbReference type="AlphaFoldDB" id="A0A561ECJ6"/>
<sequence>MLRDLLDLIDRYGWAVRHVAAGDGRPPFSYTIGLTALDHPEMVMVGMPREPAHAFLNLAGDAIKAGRTFQHGEITDALTDGAGIGIITVVAAEELTAVAQVYGVPVQALQLIWPDSKGWLPWEPGYNNAAETQPFLGPLPTAWRRTH</sequence>
<accession>A0A561ECJ6</accession>
<evidence type="ECO:0000313" key="1">
    <source>
        <dbReference type="EMBL" id="TWE13335.1"/>
    </source>
</evidence>
<dbReference type="InterPro" id="IPR025358">
    <property type="entry name" value="DUF4262"/>
</dbReference>
<organism evidence="1 2">
    <name type="scientific">Rudaeicoccus suwonensis</name>
    <dbReference type="NCBI Taxonomy" id="657409"/>
    <lineage>
        <taxon>Bacteria</taxon>
        <taxon>Bacillati</taxon>
        <taxon>Actinomycetota</taxon>
        <taxon>Actinomycetes</taxon>
        <taxon>Micrococcales</taxon>
        <taxon>Dermacoccaceae</taxon>
        <taxon>Rudaeicoccus</taxon>
    </lineage>
</organism>
<dbReference type="Pfam" id="PF14081">
    <property type="entry name" value="DUF4262"/>
    <property type="match status" value="1"/>
</dbReference>
<protein>
    <submittedName>
        <fullName evidence="1">Uncharacterized protein DUF4262</fullName>
    </submittedName>
</protein>
<keyword evidence="2" id="KW-1185">Reference proteome</keyword>
<dbReference type="Proteomes" id="UP000318297">
    <property type="component" value="Unassembled WGS sequence"/>
</dbReference>
<comment type="caution">
    <text evidence="1">The sequence shown here is derived from an EMBL/GenBank/DDBJ whole genome shotgun (WGS) entry which is preliminary data.</text>
</comment>